<dbReference type="InterPro" id="IPR049552">
    <property type="entry name" value="PKS_DH_N"/>
</dbReference>
<evidence type="ECO:0000256" key="10">
    <source>
        <dbReference type="ARBA" id="ARBA00023002"/>
    </source>
</evidence>
<dbReference type="Pfam" id="PF00109">
    <property type="entry name" value="ketoacyl-synt"/>
    <property type="match status" value="1"/>
</dbReference>
<dbReference type="PANTHER" id="PTHR43775">
    <property type="entry name" value="FATTY ACID SYNTHASE"/>
    <property type="match status" value="1"/>
</dbReference>
<dbReference type="Gene3D" id="3.40.50.720">
    <property type="entry name" value="NAD(P)-binding Rossmann-like Domain"/>
    <property type="match status" value="1"/>
</dbReference>
<dbReference type="SMART" id="SM00827">
    <property type="entry name" value="PKS_AT"/>
    <property type="match status" value="1"/>
</dbReference>
<dbReference type="Pfam" id="PF00698">
    <property type="entry name" value="Acyl_transf_1"/>
    <property type="match status" value="2"/>
</dbReference>
<keyword evidence="7" id="KW-0378">Hydrolase</keyword>
<dbReference type="InterPro" id="IPR029063">
    <property type="entry name" value="SAM-dependent_MTases_sf"/>
</dbReference>
<dbReference type="PANTHER" id="PTHR43775:SF7">
    <property type="entry name" value="FATTY ACID SYNTHASE"/>
    <property type="match status" value="1"/>
</dbReference>
<evidence type="ECO:0000256" key="8">
    <source>
        <dbReference type="ARBA" id="ARBA00022832"/>
    </source>
</evidence>
<dbReference type="Gene3D" id="3.10.129.110">
    <property type="entry name" value="Polyketide synthase dehydratase"/>
    <property type="match status" value="1"/>
</dbReference>
<dbReference type="InterPro" id="IPR014030">
    <property type="entry name" value="Ketoacyl_synth_N"/>
</dbReference>
<dbReference type="SMART" id="SM00825">
    <property type="entry name" value="PKS_KS"/>
    <property type="match status" value="1"/>
</dbReference>
<evidence type="ECO:0000256" key="13">
    <source>
        <dbReference type="ARBA" id="ARBA00023160"/>
    </source>
</evidence>
<keyword evidence="6" id="KW-0808">Transferase</keyword>
<evidence type="ECO:0000256" key="2">
    <source>
        <dbReference type="ARBA" id="ARBA00018769"/>
    </source>
</evidence>
<evidence type="ECO:0000256" key="12">
    <source>
        <dbReference type="ARBA" id="ARBA00023098"/>
    </source>
</evidence>
<dbReference type="InterPro" id="IPR016035">
    <property type="entry name" value="Acyl_Trfase/lysoPLipase"/>
</dbReference>
<keyword evidence="14" id="KW-0511">Multifunctional enzyme</keyword>
<sequence length="1513" mass="168223">MQHRGDYSDKGNFRKEYFKNRETYSNKGNSSGIQPIAPHPFMCTDGAVNSVVSCRLPQSDNMLEFRDNLINGVDMVTEDSSRWLPGVNPDTVKGSRTGVFIGAVTSKSHEAWLNNPESTVGYGMTGCSRSMLAKRLSFVFGFKGPSYAVDTACSSSLLALDHALHSIRSGLCDAAVVGGSHLCLKPAIAVQFMKLGMLSPDGMCKSFDAKARRIYCTLLHTKNNCDGYKDEGRDRVLQKRDNVVGCSQKVSSTLPYSYLCHQSYMYTHIQTSGITFPSGEVQKQLLEEAYSEVGVNPAQVAYVEAHGTGTKAGDLPEVNTICDVFCKGRIGALPIQSVKSNMGHAEPASGLAAVAKVIVAMEEGLIPGNLNYHEPNPDISGLTGIRPGMAELLGLTHLDLVELLFMRSSGPVIHMFIPNGAVKGRDLHKLMHETAHMPASSHPYSGFTVLNGNGVANVQRVTAESRPVWFVFSGMGSQWHGMGRNMMDYDIFKESILRSNRTLQPYGVKLYNLLMNGDETTFESTVNFFAGIAAIQLATMGLTAAETVLAAYSRGRCIQEAKLPSDAMAAVGRGREEDFLTLQIDVFIGLTWSEAHQQCPEGVVPACHNSRDSVTVSVPQEAVRAFVQQLKERASFAKEVNTAGVAFHSYYMKSVACSLKTLLDEVIPIPRLRTSRWISSSIPKHLWSSELAMKCSAEYLVNNLVSPVLFKETLQCVPDNAIVIEIAPHCLLQPILKRSLSDECCIVGLMQRGHEESMMFCLSNLGKTIQFQHGLRPNTLGLTTDVPYPVPSGTPMLSPLVSWDHWHSWSVPTADMFAGGGASASCGSDFDIDLSPGSEDHYLIDHNIDGRVLYPATGYLVVIWKLLAKRECKMFDEMSVEFKDVKFHRATFLQQNGKIHFEVSLMQGTGAFEILEGGSTVCTGNVILGQHSTPFFNTPEVKSGLGLSKVDFNKEFRLRGHEYGPAFQGIVAGDLKGSQYADMIVNPCYILSYVNVLKMTEPKVSWNGLKTGLPSWMPFYKCACFTKHNEALQGRPSDRQDVAVEYDEYTDTCIAGGVKLLKLHTTPIARQIDTRHPVLEVYKFTPCTDSTFIPCADPLGRTVQRNLSSTNKKLQTMISGENVLDLSRINGSAEQTFADADYIGNDKYELLSLLKEMYDDTTGISQVQKNIKMLKKDVLFRQLLEPETLQPCLDLLIENIATPRLRIVEVGGVRMMQCLEPHLSKLPDVKHSYVFSCVDCSTEHVNGVENIHWSLDECLPTSIQKPHMIVLDNILHKERHIEHSLENILESIENDGFVLIHEQTKNFELFLAVNVSDVRCYDSQANKNFGLYCTVDQWKQIFLATGCEIIFERSERFTSLLFLLRKKHQLDIDKQLFLDVSDTSCFWVEELKSRIAILQPKGENLWLMADDDLSGILGLVNCLQKEPGGKKIRCVFTDGSLNGCDKRETLKQLLPKDLVMNVYRKGIWWTYRHSPSERVSLKDCTHAYANVKTIGDLSSLHWIESPLHTRRNN</sequence>
<dbReference type="SUPFAM" id="SSF53901">
    <property type="entry name" value="Thiolase-like"/>
    <property type="match status" value="1"/>
</dbReference>
<evidence type="ECO:0000256" key="1">
    <source>
        <dbReference type="ARBA" id="ARBA00012873"/>
    </source>
</evidence>
<evidence type="ECO:0000259" key="16">
    <source>
        <dbReference type="PROSITE" id="PS52004"/>
    </source>
</evidence>
<accession>A0ABY7FS65</accession>
<dbReference type="InterPro" id="IPR014043">
    <property type="entry name" value="Acyl_transferase_dom"/>
</dbReference>
<evidence type="ECO:0000313" key="18">
    <source>
        <dbReference type="Proteomes" id="UP001164746"/>
    </source>
</evidence>
<dbReference type="InterPro" id="IPR050091">
    <property type="entry name" value="PKS_NRPS_Biosynth_Enz"/>
</dbReference>
<dbReference type="Gene3D" id="3.40.47.10">
    <property type="match status" value="1"/>
</dbReference>
<comment type="catalytic activity">
    <reaction evidence="15">
        <text>acetyl-CoA + n malonyl-CoA + 2n NADPH + 2n H(+) = a long-chain fatty acid + (n+1) CoA + n CO2 + 2n NADP(+).</text>
        <dbReference type="EC" id="2.3.1.85"/>
    </reaction>
</comment>
<gene>
    <name evidence="17" type="ORF">MAR_010779</name>
</gene>
<keyword evidence="12" id="KW-0443">Lipid metabolism</keyword>
<keyword evidence="18" id="KW-1185">Reference proteome</keyword>
<dbReference type="InterPro" id="IPR020841">
    <property type="entry name" value="PKS_Beta-ketoAc_synthase_dom"/>
</dbReference>
<evidence type="ECO:0000256" key="11">
    <source>
        <dbReference type="ARBA" id="ARBA00023027"/>
    </source>
</evidence>
<organism evidence="17 18">
    <name type="scientific">Mya arenaria</name>
    <name type="common">Soft-shell clam</name>
    <dbReference type="NCBI Taxonomy" id="6604"/>
    <lineage>
        <taxon>Eukaryota</taxon>
        <taxon>Metazoa</taxon>
        <taxon>Spiralia</taxon>
        <taxon>Lophotrochozoa</taxon>
        <taxon>Mollusca</taxon>
        <taxon>Bivalvia</taxon>
        <taxon>Autobranchia</taxon>
        <taxon>Heteroconchia</taxon>
        <taxon>Euheterodonta</taxon>
        <taxon>Imparidentia</taxon>
        <taxon>Neoheterodontei</taxon>
        <taxon>Myida</taxon>
        <taxon>Myoidea</taxon>
        <taxon>Myidae</taxon>
        <taxon>Mya</taxon>
    </lineage>
</organism>
<dbReference type="Pfam" id="PF02801">
    <property type="entry name" value="Ketoacyl-synt_C"/>
    <property type="match status" value="1"/>
</dbReference>
<dbReference type="EC" id="2.3.1.85" evidence="1"/>
<dbReference type="EMBL" id="CP111025">
    <property type="protein sequence ID" value="WAR25075.1"/>
    <property type="molecule type" value="Genomic_DNA"/>
</dbReference>
<evidence type="ECO:0000256" key="7">
    <source>
        <dbReference type="ARBA" id="ARBA00022801"/>
    </source>
</evidence>
<evidence type="ECO:0000256" key="9">
    <source>
        <dbReference type="ARBA" id="ARBA00022857"/>
    </source>
</evidence>
<dbReference type="CDD" id="cd00833">
    <property type="entry name" value="PKS"/>
    <property type="match status" value="1"/>
</dbReference>
<dbReference type="InterPro" id="IPR049391">
    <property type="entry name" value="FAS_pseudo-KR"/>
</dbReference>
<dbReference type="Proteomes" id="UP001164746">
    <property type="component" value="Chromosome 14"/>
</dbReference>
<dbReference type="PROSITE" id="PS52004">
    <property type="entry name" value="KS3_2"/>
    <property type="match status" value="1"/>
</dbReference>
<keyword evidence="10" id="KW-0560">Oxidoreductase</keyword>
<evidence type="ECO:0000256" key="6">
    <source>
        <dbReference type="ARBA" id="ARBA00022679"/>
    </source>
</evidence>
<dbReference type="InterPro" id="IPR042104">
    <property type="entry name" value="PKS_dehydratase_sf"/>
</dbReference>
<keyword evidence="5" id="KW-0597">Phosphoprotein</keyword>
<evidence type="ECO:0000256" key="15">
    <source>
        <dbReference type="ARBA" id="ARBA00044883"/>
    </source>
</evidence>
<keyword evidence="8" id="KW-0276">Fatty acid metabolism</keyword>
<keyword evidence="11" id="KW-0520">NAD</keyword>
<keyword evidence="3" id="KW-0596">Phosphopantetheine</keyword>
<dbReference type="SUPFAM" id="SSF52151">
    <property type="entry name" value="FabD/lysophospholipase-like"/>
    <property type="match status" value="1"/>
</dbReference>
<evidence type="ECO:0000256" key="3">
    <source>
        <dbReference type="ARBA" id="ARBA00022450"/>
    </source>
</evidence>
<dbReference type="InterPro" id="IPR018201">
    <property type="entry name" value="Ketoacyl_synth_AS"/>
</dbReference>
<evidence type="ECO:0000256" key="5">
    <source>
        <dbReference type="ARBA" id="ARBA00022553"/>
    </source>
</evidence>
<dbReference type="Pfam" id="PF21149">
    <property type="entry name" value="FAS_pseudo-KR"/>
    <property type="match status" value="1"/>
</dbReference>
<protein>
    <recommendedName>
        <fullName evidence="2">Fatty acid synthase</fullName>
        <ecNumber evidence="1">2.3.1.85</ecNumber>
    </recommendedName>
</protein>
<dbReference type="Gene3D" id="3.30.70.3290">
    <property type="match status" value="2"/>
</dbReference>
<dbReference type="InterPro" id="IPR014031">
    <property type="entry name" value="Ketoacyl_synth_C"/>
</dbReference>
<keyword evidence="4" id="KW-0444">Lipid biosynthesis</keyword>
<evidence type="ECO:0000256" key="4">
    <source>
        <dbReference type="ARBA" id="ARBA00022516"/>
    </source>
</evidence>
<dbReference type="InterPro" id="IPR016039">
    <property type="entry name" value="Thiolase-like"/>
</dbReference>
<evidence type="ECO:0000313" key="17">
    <source>
        <dbReference type="EMBL" id="WAR25075.1"/>
    </source>
</evidence>
<dbReference type="Gene3D" id="3.40.366.10">
    <property type="entry name" value="Malonyl-Coenzyme A Acyl Carrier Protein, domain 2"/>
    <property type="match status" value="3"/>
</dbReference>
<evidence type="ECO:0000256" key="14">
    <source>
        <dbReference type="ARBA" id="ARBA00023268"/>
    </source>
</evidence>
<reference evidence="17" key="1">
    <citation type="submission" date="2022-11" db="EMBL/GenBank/DDBJ databases">
        <title>Centuries of genome instability and evolution in soft-shell clam transmissible cancer (bioRxiv).</title>
        <authorList>
            <person name="Hart S.F.M."/>
            <person name="Yonemitsu M.A."/>
            <person name="Giersch R.M."/>
            <person name="Beal B.F."/>
            <person name="Arriagada G."/>
            <person name="Davis B.W."/>
            <person name="Ostrander E.A."/>
            <person name="Goff S.P."/>
            <person name="Metzger M.J."/>
        </authorList>
    </citation>
    <scope>NUCLEOTIDE SEQUENCE</scope>
    <source>
        <strain evidence="17">MELC-2E11</strain>
        <tissue evidence="17">Siphon/mantle</tissue>
    </source>
</reference>
<feature type="domain" description="Ketosynthase family 3 (KS3)" evidence="16">
    <location>
        <begin position="1"/>
        <end position="406"/>
    </location>
</feature>
<keyword evidence="13" id="KW-0275">Fatty acid biosynthesis</keyword>
<name>A0ABY7FS65_MYAAR</name>
<dbReference type="PROSITE" id="PS00606">
    <property type="entry name" value="KS3_1"/>
    <property type="match status" value="1"/>
</dbReference>
<dbReference type="InterPro" id="IPR001227">
    <property type="entry name" value="Ac_transferase_dom_sf"/>
</dbReference>
<proteinExistence type="predicted"/>
<dbReference type="Gene3D" id="3.40.50.150">
    <property type="entry name" value="Vaccinia Virus protein VP39"/>
    <property type="match status" value="1"/>
</dbReference>
<keyword evidence="9" id="KW-0521">NADP</keyword>
<dbReference type="Pfam" id="PF21089">
    <property type="entry name" value="PKS_DH_N"/>
    <property type="match status" value="1"/>
</dbReference>